<keyword evidence="3" id="KW-0408">Iron</keyword>
<dbReference type="Gene3D" id="1.20.910.10">
    <property type="entry name" value="Heme oxygenase-like"/>
    <property type="match status" value="1"/>
</dbReference>
<evidence type="ECO:0000313" key="5">
    <source>
        <dbReference type="Proteomes" id="UP000605568"/>
    </source>
</evidence>
<comment type="caution">
    <text evidence="4">The sequence shown here is derived from an EMBL/GenBank/DDBJ whole genome shotgun (WGS) entry which is preliminary data.</text>
</comment>
<dbReference type="InterPro" id="IPR002051">
    <property type="entry name" value="Haem_Oase"/>
</dbReference>
<gene>
    <name evidence="4" type="ORF">GCM10017774_30240</name>
</gene>
<keyword evidence="2" id="KW-0479">Metal-binding</keyword>
<evidence type="ECO:0000256" key="3">
    <source>
        <dbReference type="ARBA" id="ARBA00023004"/>
    </source>
</evidence>
<dbReference type="Pfam" id="PF01126">
    <property type="entry name" value="Heme_oxygenase"/>
    <property type="match status" value="1"/>
</dbReference>
<dbReference type="Proteomes" id="UP000605568">
    <property type="component" value="Unassembled WGS sequence"/>
</dbReference>
<dbReference type="RefSeq" id="WP_191298553.1">
    <property type="nucleotide sequence ID" value="NZ_BNAR01000004.1"/>
</dbReference>
<evidence type="ECO:0000256" key="2">
    <source>
        <dbReference type="ARBA" id="ARBA00022723"/>
    </source>
</evidence>
<accession>A0ABQ3MDB5</accession>
<keyword evidence="1" id="KW-0349">Heme</keyword>
<protein>
    <submittedName>
        <fullName evidence="4">Heme oxygenase</fullName>
    </submittedName>
</protein>
<proteinExistence type="predicted"/>
<dbReference type="SUPFAM" id="SSF48613">
    <property type="entry name" value="Heme oxygenase-like"/>
    <property type="match status" value="1"/>
</dbReference>
<dbReference type="CDD" id="cd19165">
    <property type="entry name" value="HemeO"/>
    <property type="match status" value="1"/>
</dbReference>
<sequence>MTALDESFAARLRAGTRQEHEHAERSEFVEALLNGRLELDAYADLLGQSHLFYSVLEQASDHWKNDPLVGGFAISGLARREPLRRDLTHLLGHDWQTRLTALPSTQSYVDRLHEVCFTKREAWVAHHYTRYLGDLSGGQVIRRKMQEIYGLHEDGVRFYRFDEVAKPKPFRNHYRALLDTTPWTETERDDLVEETNRAFRLNRAVFADLAAKHL</sequence>
<keyword evidence="5" id="KW-1185">Reference proteome</keyword>
<evidence type="ECO:0000256" key="1">
    <source>
        <dbReference type="ARBA" id="ARBA00022617"/>
    </source>
</evidence>
<dbReference type="InterPro" id="IPR016084">
    <property type="entry name" value="Haem_Oase-like_multi-hlx"/>
</dbReference>
<name>A0ABQ3MDB5_9PSEU</name>
<dbReference type="PRINTS" id="PR00088">
    <property type="entry name" value="HAEMOXYGNASE"/>
</dbReference>
<evidence type="ECO:0000313" key="4">
    <source>
        <dbReference type="EMBL" id="GHH39132.1"/>
    </source>
</evidence>
<organism evidence="4 5">
    <name type="scientific">Lentzea cavernae</name>
    <dbReference type="NCBI Taxonomy" id="2020703"/>
    <lineage>
        <taxon>Bacteria</taxon>
        <taxon>Bacillati</taxon>
        <taxon>Actinomycetota</taxon>
        <taxon>Actinomycetes</taxon>
        <taxon>Pseudonocardiales</taxon>
        <taxon>Pseudonocardiaceae</taxon>
        <taxon>Lentzea</taxon>
    </lineage>
</organism>
<dbReference type="EMBL" id="BNAR01000004">
    <property type="protein sequence ID" value="GHH39132.1"/>
    <property type="molecule type" value="Genomic_DNA"/>
</dbReference>
<dbReference type="InterPro" id="IPR016053">
    <property type="entry name" value="Haem_Oase-like"/>
</dbReference>
<reference evidence="5" key="1">
    <citation type="journal article" date="2019" name="Int. J. Syst. Evol. Microbiol.">
        <title>The Global Catalogue of Microorganisms (GCM) 10K type strain sequencing project: providing services to taxonomists for standard genome sequencing and annotation.</title>
        <authorList>
            <consortium name="The Broad Institute Genomics Platform"/>
            <consortium name="The Broad Institute Genome Sequencing Center for Infectious Disease"/>
            <person name="Wu L."/>
            <person name="Ma J."/>
        </authorList>
    </citation>
    <scope>NUCLEOTIDE SEQUENCE [LARGE SCALE GENOMIC DNA]</scope>
    <source>
        <strain evidence="5">CGMCC 4.7367</strain>
    </source>
</reference>
<dbReference type="PANTHER" id="PTHR10720:SF0">
    <property type="entry name" value="HEME OXYGENASE"/>
    <property type="match status" value="1"/>
</dbReference>
<dbReference type="PIRSF" id="PIRSF000343">
    <property type="entry name" value="Haem_Oase"/>
    <property type="match status" value="1"/>
</dbReference>
<dbReference type="PANTHER" id="PTHR10720">
    <property type="entry name" value="HEME OXYGENASE"/>
    <property type="match status" value="1"/>
</dbReference>